<evidence type="ECO:0000256" key="1">
    <source>
        <dbReference type="SAM" id="MobiDB-lite"/>
    </source>
</evidence>
<keyword evidence="3" id="KW-1185">Reference proteome</keyword>
<feature type="region of interest" description="Disordered" evidence="1">
    <location>
        <begin position="1"/>
        <end position="22"/>
    </location>
</feature>
<dbReference type="EMBL" id="JACXVP010000010">
    <property type="protein sequence ID" value="KAG5581384.1"/>
    <property type="molecule type" value="Genomic_DNA"/>
</dbReference>
<accession>A0A9J5X2S9</accession>
<dbReference type="Proteomes" id="UP000824120">
    <property type="component" value="Chromosome 10"/>
</dbReference>
<dbReference type="InterPro" id="IPR006462">
    <property type="entry name" value="MS5"/>
</dbReference>
<comment type="caution">
    <text evidence="2">The sequence shown here is derived from an EMBL/GenBank/DDBJ whole genome shotgun (WGS) entry which is preliminary data.</text>
</comment>
<dbReference type="OrthoDB" id="1263236at2759"/>
<reference evidence="2 3" key="1">
    <citation type="submission" date="2020-09" db="EMBL/GenBank/DDBJ databases">
        <title>De no assembly of potato wild relative species, Solanum commersonii.</title>
        <authorList>
            <person name="Cho K."/>
        </authorList>
    </citation>
    <scope>NUCLEOTIDE SEQUENCE [LARGE SCALE GENOMIC DNA]</scope>
    <source>
        <strain evidence="2">LZ3.2</strain>
        <tissue evidence="2">Leaf</tissue>
    </source>
</reference>
<name>A0A9J5X2S9_SOLCO</name>
<evidence type="ECO:0000313" key="2">
    <source>
        <dbReference type="EMBL" id="KAG5581384.1"/>
    </source>
</evidence>
<proteinExistence type="predicted"/>
<organism evidence="2 3">
    <name type="scientific">Solanum commersonii</name>
    <name type="common">Commerson's wild potato</name>
    <name type="synonym">Commerson's nightshade</name>
    <dbReference type="NCBI Taxonomy" id="4109"/>
    <lineage>
        <taxon>Eukaryota</taxon>
        <taxon>Viridiplantae</taxon>
        <taxon>Streptophyta</taxon>
        <taxon>Embryophyta</taxon>
        <taxon>Tracheophyta</taxon>
        <taxon>Spermatophyta</taxon>
        <taxon>Magnoliopsida</taxon>
        <taxon>eudicotyledons</taxon>
        <taxon>Gunneridae</taxon>
        <taxon>Pentapetalae</taxon>
        <taxon>asterids</taxon>
        <taxon>lamiids</taxon>
        <taxon>Solanales</taxon>
        <taxon>Solanaceae</taxon>
        <taxon>Solanoideae</taxon>
        <taxon>Solaneae</taxon>
        <taxon>Solanum</taxon>
    </lineage>
</organism>
<sequence length="197" mass="23050">MDTEMGGAESKKPVCAEEEEDPWKRELPQKYLANENLWNDDDFIPKTASKDNRDLFRKIYGRYFRQILQSDRGIAEAYTLSGIVGFHWGFDIDIYPGDAKAAVYIPYLDFEKETDLLMELANHAIQDYNNNETNVSKYKVNYVETVNFILAECREFFMTVKVSNLTLRTPIETFQIHAYKGPHEENVVRLCRKKTLR</sequence>
<dbReference type="PANTHER" id="PTHR31260">
    <property type="entry name" value="CYSTATIN/MONELLIN SUPERFAMILY PROTEIN"/>
    <property type="match status" value="1"/>
</dbReference>
<dbReference type="AlphaFoldDB" id="A0A9J5X2S9"/>
<gene>
    <name evidence="2" type="ORF">H5410_052011</name>
</gene>
<evidence type="ECO:0000313" key="3">
    <source>
        <dbReference type="Proteomes" id="UP000824120"/>
    </source>
</evidence>
<protein>
    <submittedName>
        <fullName evidence="2">Uncharacterized protein</fullName>
    </submittedName>
</protein>
<dbReference type="PANTHER" id="PTHR31260:SF42">
    <property type="entry name" value="RESTRICTION ENDONUCLEASE DOMAIN-CONTAINING PROTEIN"/>
    <property type="match status" value="1"/>
</dbReference>